<dbReference type="Gene3D" id="3.30.40.10">
    <property type="entry name" value="Zinc/RING finger domain, C3HC4 (zinc finger)"/>
    <property type="match status" value="1"/>
</dbReference>
<evidence type="ECO:0000256" key="12">
    <source>
        <dbReference type="SAM" id="MobiDB-lite"/>
    </source>
</evidence>
<feature type="compositionally biased region" description="Acidic residues" evidence="12">
    <location>
        <begin position="606"/>
        <end position="617"/>
    </location>
</feature>
<feature type="region of interest" description="Disordered" evidence="12">
    <location>
        <begin position="564"/>
        <end position="617"/>
    </location>
</feature>
<keyword evidence="5" id="KW-0479">Metal-binding</keyword>
<dbReference type="GeneTree" id="ENSGT00940000153680"/>
<dbReference type="SMART" id="SM00184">
    <property type="entry name" value="RING"/>
    <property type="match status" value="1"/>
</dbReference>
<dbReference type="GO" id="GO:0035861">
    <property type="term" value="C:site of double-strand break"/>
    <property type="evidence" value="ECO:0007669"/>
    <property type="project" value="TreeGrafter"/>
</dbReference>
<feature type="region of interest" description="Disordered" evidence="12">
    <location>
        <begin position="433"/>
        <end position="452"/>
    </location>
</feature>
<feature type="region of interest" description="Disordered" evidence="12">
    <location>
        <begin position="668"/>
        <end position="687"/>
    </location>
</feature>
<dbReference type="OrthoDB" id="8959987at2759"/>
<dbReference type="InterPro" id="IPR001841">
    <property type="entry name" value="Znf_RING"/>
</dbReference>
<keyword evidence="7 11" id="KW-0863">Zinc-finger</keyword>
<evidence type="ECO:0000256" key="2">
    <source>
        <dbReference type="ARBA" id="ARBA00004123"/>
    </source>
</evidence>
<evidence type="ECO:0000313" key="14">
    <source>
        <dbReference type="Ensembl" id="ENSSFOP00015007620.2"/>
    </source>
</evidence>
<feature type="compositionally biased region" description="Low complexity" evidence="12">
    <location>
        <begin position="1"/>
        <end position="13"/>
    </location>
</feature>
<accession>A0A8C9R9P4</accession>
<evidence type="ECO:0000256" key="4">
    <source>
        <dbReference type="ARBA" id="ARBA00022679"/>
    </source>
</evidence>
<evidence type="ECO:0000256" key="8">
    <source>
        <dbReference type="ARBA" id="ARBA00022786"/>
    </source>
</evidence>
<keyword evidence="8" id="KW-0833">Ubl conjugation pathway</keyword>
<dbReference type="GO" id="GO:0031491">
    <property type="term" value="F:nucleosome binding"/>
    <property type="evidence" value="ECO:0007669"/>
    <property type="project" value="TreeGrafter"/>
</dbReference>
<feature type="domain" description="RING-type" evidence="13">
    <location>
        <begin position="44"/>
        <end position="84"/>
    </location>
</feature>
<protein>
    <recommendedName>
        <fullName evidence="3">RING-type E3 ubiquitin transferase</fullName>
        <ecNumber evidence="3">2.3.2.27</ecNumber>
    </recommendedName>
</protein>
<reference evidence="14 15" key="1">
    <citation type="submission" date="2019-04" db="EMBL/GenBank/DDBJ databases">
        <authorList>
            <consortium name="Wellcome Sanger Institute Data Sharing"/>
        </authorList>
    </citation>
    <scope>NUCLEOTIDE SEQUENCE [LARGE SCALE GENOMIC DNA]</scope>
</reference>
<dbReference type="InterPro" id="IPR051657">
    <property type="entry name" value="RNF168/RNF169_E3_ubiq-ligase"/>
</dbReference>
<dbReference type="GO" id="GO:0008270">
    <property type="term" value="F:zinc ion binding"/>
    <property type="evidence" value="ECO:0007669"/>
    <property type="project" value="UniProtKB-KW"/>
</dbReference>
<keyword evidence="10" id="KW-0539">Nucleus</keyword>
<dbReference type="CDD" id="cd16550">
    <property type="entry name" value="RING-HC_RNF168"/>
    <property type="match status" value="1"/>
</dbReference>
<feature type="compositionally biased region" description="Polar residues" evidence="12">
    <location>
        <begin position="564"/>
        <end position="579"/>
    </location>
</feature>
<keyword evidence="15" id="KW-1185">Reference proteome</keyword>
<dbReference type="GO" id="GO:0006302">
    <property type="term" value="P:double-strand break repair"/>
    <property type="evidence" value="ECO:0007669"/>
    <property type="project" value="TreeGrafter"/>
</dbReference>
<dbReference type="EC" id="2.3.2.27" evidence="3"/>
<evidence type="ECO:0000256" key="10">
    <source>
        <dbReference type="ARBA" id="ARBA00023242"/>
    </source>
</evidence>
<dbReference type="KEGG" id="sfm:108922374"/>
<evidence type="ECO:0000313" key="15">
    <source>
        <dbReference type="Proteomes" id="UP000694397"/>
    </source>
</evidence>
<evidence type="ECO:0000256" key="9">
    <source>
        <dbReference type="ARBA" id="ARBA00022833"/>
    </source>
</evidence>
<dbReference type="GO" id="GO:0061630">
    <property type="term" value="F:ubiquitin protein ligase activity"/>
    <property type="evidence" value="ECO:0007669"/>
    <property type="project" value="UniProtKB-EC"/>
</dbReference>
<feature type="compositionally biased region" description="Basic residues" evidence="12">
    <location>
        <begin position="675"/>
        <end position="687"/>
    </location>
</feature>
<reference evidence="14" key="3">
    <citation type="submission" date="2025-09" db="UniProtKB">
        <authorList>
            <consortium name="Ensembl"/>
        </authorList>
    </citation>
    <scope>IDENTIFICATION</scope>
</reference>
<keyword evidence="6" id="KW-0227">DNA damage</keyword>
<dbReference type="Ensembl" id="ENSSFOT00015007731.2">
    <property type="protein sequence ID" value="ENSSFOP00015007620.2"/>
    <property type="gene ID" value="ENSSFOG00015005015.2"/>
</dbReference>
<organism evidence="14 15">
    <name type="scientific">Scleropages formosus</name>
    <name type="common">Asian bonytongue</name>
    <name type="synonym">Osteoglossum formosum</name>
    <dbReference type="NCBI Taxonomy" id="113540"/>
    <lineage>
        <taxon>Eukaryota</taxon>
        <taxon>Metazoa</taxon>
        <taxon>Chordata</taxon>
        <taxon>Craniata</taxon>
        <taxon>Vertebrata</taxon>
        <taxon>Euteleostomi</taxon>
        <taxon>Actinopterygii</taxon>
        <taxon>Neopterygii</taxon>
        <taxon>Teleostei</taxon>
        <taxon>Osteoglossocephala</taxon>
        <taxon>Osteoglossomorpha</taxon>
        <taxon>Osteoglossiformes</taxon>
        <taxon>Osteoglossidae</taxon>
        <taxon>Scleropages</taxon>
    </lineage>
</organism>
<dbReference type="PANTHER" id="PTHR23328:SF2">
    <property type="entry name" value="E3 UBIQUITIN-PROTEIN LIGASE RNF169"/>
    <property type="match status" value="1"/>
</dbReference>
<dbReference type="GeneID" id="108922374"/>
<evidence type="ECO:0000259" key="13">
    <source>
        <dbReference type="PROSITE" id="PS50089"/>
    </source>
</evidence>
<keyword evidence="9" id="KW-0862">Zinc</keyword>
<comment type="subcellular location">
    <subcellularLocation>
        <location evidence="2">Nucleus</location>
    </subcellularLocation>
</comment>
<feature type="region of interest" description="Disordered" evidence="12">
    <location>
        <begin position="1"/>
        <end position="31"/>
    </location>
</feature>
<dbReference type="InterPro" id="IPR018957">
    <property type="entry name" value="Znf_C3HC4_RING-type"/>
</dbReference>
<dbReference type="CTD" id="254225"/>
<dbReference type="GO" id="GO:0005634">
    <property type="term" value="C:nucleus"/>
    <property type="evidence" value="ECO:0007669"/>
    <property type="project" value="UniProtKB-SubCell"/>
</dbReference>
<feature type="compositionally biased region" description="Polar residues" evidence="12">
    <location>
        <begin position="433"/>
        <end position="446"/>
    </location>
</feature>
<dbReference type="PANTHER" id="PTHR23328">
    <property type="entry name" value="RING-TYPE DOMAIN-CONTAINING PROTEIN"/>
    <property type="match status" value="1"/>
</dbReference>
<dbReference type="AlphaFoldDB" id="A0A8C9R9P4"/>
<evidence type="ECO:0000256" key="5">
    <source>
        <dbReference type="ARBA" id="ARBA00022723"/>
    </source>
</evidence>
<evidence type="ECO:0000256" key="1">
    <source>
        <dbReference type="ARBA" id="ARBA00000900"/>
    </source>
</evidence>
<gene>
    <name evidence="14" type="primary">rnf169</name>
</gene>
<evidence type="ECO:0000256" key="3">
    <source>
        <dbReference type="ARBA" id="ARBA00012483"/>
    </source>
</evidence>
<reference evidence="14" key="2">
    <citation type="submission" date="2025-08" db="UniProtKB">
        <authorList>
            <consortium name="Ensembl"/>
        </authorList>
    </citation>
    <scope>IDENTIFICATION</scope>
</reference>
<dbReference type="PROSITE" id="PS50089">
    <property type="entry name" value="ZF_RING_2"/>
    <property type="match status" value="1"/>
</dbReference>
<evidence type="ECO:0000256" key="7">
    <source>
        <dbReference type="ARBA" id="ARBA00022771"/>
    </source>
</evidence>
<comment type="catalytic activity">
    <reaction evidence="1">
        <text>S-ubiquitinyl-[E2 ubiquitin-conjugating enzyme]-L-cysteine + [acceptor protein]-L-lysine = [E2 ubiquitin-conjugating enzyme]-L-cysteine + N(6)-ubiquitinyl-[acceptor protein]-L-lysine.</text>
        <dbReference type="EC" id="2.3.2.27"/>
    </reaction>
</comment>
<feature type="compositionally biased region" description="Basic and acidic residues" evidence="12">
    <location>
        <begin position="590"/>
        <end position="605"/>
    </location>
</feature>
<dbReference type="Pfam" id="PF00097">
    <property type="entry name" value="zf-C3HC4"/>
    <property type="match status" value="1"/>
</dbReference>
<dbReference type="CDD" id="cd21932">
    <property type="entry name" value="MIU2_RNF168-like"/>
    <property type="match status" value="1"/>
</dbReference>
<sequence length="687" mass="77341">MAAVSSAKSAGAAPGKTERHRGRGGPMEGAASAARLLTQEEARCPVCSEIFLEPVTMPCRHSVCLPCFRRTVEQSALRCCPLCRLRVSGWARRQSREKSLVNAELWDMVRRSYPERCERRMEQEKAEAVGGGVIFRAPVHICKPGEIQQEYEKKKKKGEKEKGEKASGQAIQKILEGDWRQVDGERQKKTFLRCEELAPIDMSEEKRRVQLHHIEEEGGIPKYFQDSHGVLSDSENEEPIGKRTRHVSAFVRKTRNSPASSRILQNHAVQRSRSCTDTEEDRRKNSCPLQLNIAPKTYIAYSHNAGILLSSENSRSLSAPVLFPDKKHPWRSVSATANTFVAPQAKPERSISPESNDSISEELNHFKPIVCSPCTPPKRLPDGRVLEPTIVKSTPRNLSRSLQKPTSYEASPTILQKWKQIEIDRQVTSKGTITSPFTEDFTQGQSPGEKGKISETSLEKNVLKDCLTVSTPKIDTSGHEIVKTCNKRRLIFDRLTGESSISVTQVNKTCTPIVDHCTCIAGDSLQGVEIASIAYSGPISTLADKKDVEVAVCNQKLTDVLDKSTVSNPRNSIKSTPTSRKGRKRSQKTKHLEEARAPKKPKSLDEDSLVTETDENSFLERRVQQEKEDHKLALKLQRQFNKECQKVDRRKISPERYLLRSWVSTDCHSEYNPRRSGRTSKKKEHFN</sequence>
<dbReference type="RefSeq" id="XP_018587992.2">
    <property type="nucleotide sequence ID" value="XM_018732476.2"/>
</dbReference>
<proteinExistence type="predicted"/>
<name>A0A8C9R9P4_SCLFO</name>
<dbReference type="InterPro" id="IPR013083">
    <property type="entry name" value="Znf_RING/FYVE/PHD"/>
</dbReference>
<keyword evidence="4" id="KW-0808">Transferase</keyword>
<evidence type="ECO:0000256" key="11">
    <source>
        <dbReference type="PROSITE-ProRule" id="PRU00175"/>
    </source>
</evidence>
<dbReference type="SUPFAM" id="SSF57850">
    <property type="entry name" value="RING/U-box"/>
    <property type="match status" value="1"/>
</dbReference>
<dbReference type="Proteomes" id="UP000694397">
    <property type="component" value="Chromosome 10"/>
</dbReference>
<feature type="compositionally biased region" description="Basic residues" evidence="12">
    <location>
        <begin position="580"/>
        <end position="589"/>
    </location>
</feature>
<evidence type="ECO:0000256" key="6">
    <source>
        <dbReference type="ARBA" id="ARBA00022763"/>
    </source>
</evidence>